<proteinExistence type="predicted"/>
<gene>
    <name evidence="1" type="ORF">HPB49_011009</name>
</gene>
<evidence type="ECO:0000313" key="1">
    <source>
        <dbReference type="EMBL" id="KAH7979782.1"/>
    </source>
</evidence>
<comment type="caution">
    <text evidence="1">The sequence shown here is derived from an EMBL/GenBank/DDBJ whole genome shotgun (WGS) entry which is preliminary data.</text>
</comment>
<reference evidence="1" key="1">
    <citation type="submission" date="2020-05" db="EMBL/GenBank/DDBJ databases">
        <title>Large-scale comparative analyses of tick genomes elucidate their genetic diversity and vector capacities.</title>
        <authorList>
            <person name="Jia N."/>
            <person name="Wang J."/>
            <person name="Shi W."/>
            <person name="Du L."/>
            <person name="Sun Y."/>
            <person name="Zhan W."/>
            <person name="Jiang J."/>
            <person name="Wang Q."/>
            <person name="Zhang B."/>
            <person name="Ji P."/>
            <person name="Sakyi L.B."/>
            <person name="Cui X."/>
            <person name="Yuan T."/>
            <person name="Jiang B."/>
            <person name="Yang W."/>
            <person name="Lam T.T.-Y."/>
            <person name="Chang Q."/>
            <person name="Ding S."/>
            <person name="Wang X."/>
            <person name="Zhu J."/>
            <person name="Ruan X."/>
            <person name="Zhao L."/>
            <person name="Wei J."/>
            <person name="Que T."/>
            <person name="Du C."/>
            <person name="Cheng J."/>
            <person name="Dai P."/>
            <person name="Han X."/>
            <person name="Huang E."/>
            <person name="Gao Y."/>
            <person name="Liu J."/>
            <person name="Shao H."/>
            <person name="Ye R."/>
            <person name="Li L."/>
            <person name="Wei W."/>
            <person name="Wang X."/>
            <person name="Wang C."/>
            <person name="Yang T."/>
            <person name="Huo Q."/>
            <person name="Li W."/>
            <person name="Guo W."/>
            <person name="Chen H."/>
            <person name="Zhou L."/>
            <person name="Ni X."/>
            <person name="Tian J."/>
            <person name="Zhou Y."/>
            <person name="Sheng Y."/>
            <person name="Liu T."/>
            <person name="Pan Y."/>
            <person name="Xia L."/>
            <person name="Li J."/>
            <person name="Zhao F."/>
            <person name="Cao W."/>
        </authorList>
    </citation>
    <scope>NUCLEOTIDE SEQUENCE</scope>
    <source>
        <strain evidence="1">Dsil-2018</strain>
    </source>
</reference>
<organism evidence="1 2">
    <name type="scientific">Dermacentor silvarum</name>
    <name type="common">Tick</name>
    <dbReference type="NCBI Taxonomy" id="543639"/>
    <lineage>
        <taxon>Eukaryota</taxon>
        <taxon>Metazoa</taxon>
        <taxon>Ecdysozoa</taxon>
        <taxon>Arthropoda</taxon>
        <taxon>Chelicerata</taxon>
        <taxon>Arachnida</taxon>
        <taxon>Acari</taxon>
        <taxon>Parasitiformes</taxon>
        <taxon>Ixodida</taxon>
        <taxon>Ixodoidea</taxon>
        <taxon>Ixodidae</taxon>
        <taxon>Rhipicephalinae</taxon>
        <taxon>Dermacentor</taxon>
    </lineage>
</organism>
<evidence type="ECO:0000313" key="2">
    <source>
        <dbReference type="Proteomes" id="UP000821865"/>
    </source>
</evidence>
<name>A0ACB8DYT5_DERSI</name>
<accession>A0ACB8DYT5</accession>
<sequence>MSSRLPIQLALSCVYCALRMSFIWLTDWLFPWCDHPSHCFDFSAELAASVNRRVDPCDNFYDHVCGFWNGSHGGTRNQFELLASRTRLLLFEELEKSPSSFSFTSGSRVTAGYQRCLAVMAEKQEHTVALHELLAEFHLEWPSLEPPSKEFDFLSFLVGLGLRYDIHPLVKFTLVPYLLTDEGYSVMVADVDRQSWRSATTDLHSDCLRAFSARLDPRAVAERMARVRADLSTLDVISRAYHPYSPRYYEFRQLPALTRNLISDSAWLEVFNNYLKPDVQVGPDDRLLASSRSPFFFLWNVLAHFENTMVDVLLVVGWKVVMDEAYAFSATLSDCSKREHFRDSPVENAKICVNTMLQLAPAALGHVLLGAVGRMDMVKRSASLTEHIRNASVRSFQTLAWMDANTSKANVDRMMSIVSVDAVPAHLMDKAAVDQNYDFLPSFSEDAGAFGRQLLEARKHRFEKLRRLMYTDPEKIKRRSELSLPILAVNAFYMPVFHVIFVTGAIMQASPDSHVRASPFAVGTDEPAINYGSLGRIIGHELSHAFQESTSSLDEHVQPLTLYSPSSHKEFLGRLACLTKQVNDGSGSQTLGNNSISETFADNAGIQKAYLAFKARLQSDPLLNVKPSNQLGYTAQQLFFVSGCFVFCAFQGYAFDHNAVYPPPFLRCNMPAMNTRDFGAAFSCAQGAPMNPIIRCNFH</sequence>
<dbReference type="EMBL" id="CM023470">
    <property type="protein sequence ID" value="KAH7979782.1"/>
    <property type="molecule type" value="Genomic_DNA"/>
</dbReference>
<keyword evidence="2" id="KW-1185">Reference proteome</keyword>
<protein>
    <submittedName>
        <fullName evidence="1">Uncharacterized protein</fullName>
    </submittedName>
</protein>
<dbReference type="Proteomes" id="UP000821865">
    <property type="component" value="Chromosome 1"/>
</dbReference>